<organism evidence="11 12">
    <name type="scientific">Acuticoccus sediminis</name>
    <dbReference type="NCBI Taxonomy" id="2184697"/>
    <lineage>
        <taxon>Bacteria</taxon>
        <taxon>Pseudomonadati</taxon>
        <taxon>Pseudomonadota</taxon>
        <taxon>Alphaproteobacteria</taxon>
        <taxon>Hyphomicrobiales</taxon>
        <taxon>Amorphaceae</taxon>
        <taxon>Acuticoccus</taxon>
    </lineage>
</organism>
<dbReference type="Pfam" id="PF04290">
    <property type="entry name" value="DctQ"/>
    <property type="match status" value="1"/>
</dbReference>
<keyword evidence="2 9" id="KW-0813">Transport</keyword>
<keyword evidence="3" id="KW-1003">Cell membrane</keyword>
<keyword evidence="5 9" id="KW-0812">Transmembrane</keyword>
<dbReference type="GO" id="GO:0005886">
    <property type="term" value="C:plasma membrane"/>
    <property type="evidence" value="ECO:0007669"/>
    <property type="project" value="UniProtKB-SubCell"/>
</dbReference>
<dbReference type="GO" id="GO:0015740">
    <property type="term" value="P:C4-dicarboxylate transport"/>
    <property type="evidence" value="ECO:0007669"/>
    <property type="project" value="TreeGrafter"/>
</dbReference>
<evidence type="ECO:0000256" key="4">
    <source>
        <dbReference type="ARBA" id="ARBA00022519"/>
    </source>
</evidence>
<evidence type="ECO:0000256" key="1">
    <source>
        <dbReference type="ARBA" id="ARBA00004429"/>
    </source>
</evidence>
<comment type="subcellular location">
    <subcellularLocation>
        <location evidence="1 9">Cell inner membrane</location>
        <topology evidence="1 9">Multi-pass membrane protein</topology>
    </subcellularLocation>
</comment>
<evidence type="ECO:0000259" key="10">
    <source>
        <dbReference type="Pfam" id="PF04290"/>
    </source>
</evidence>
<proteinExistence type="inferred from homology"/>
<evidence type="ECO:0000256" key="6">
    <source>
        <dbReference type="ARBA" id="ARBA00022989"/>
    </source>
</evidence>
<evidence type="ECO:0000313" key="11">
    <source>
        <dbReference type="EMBL" id="RAI02429.1"/>
    </source>
</evidence>
<dbReference type="Proteomes" id="UP000249590">
    <property type="component" value="Unassembled WGS sequence"/>
</dbReference>
<evidence type="ECO:0000256" key="9">
    <source>
        <dbReference type="RuleBase" id="RU369079"/>
    </source>
</evidence>
<dbReference type="InterPro" id="IPR007387">
    <property type="entry name" value="TRAP_DctQ"/>
</dbReference>
<dbReference type="PANTHER" id="PTHR35011">
    <property type="entry name" value="2,3-DIKETO-L-GULONATE TRAP TRANSPORTER SMALL PERMEASE PROTEIN YIAM"/>
    <property type="match status" value="1"/>
</dbReference>
<dbReference type="PANTHER" id="PTHR35011:SF10">
    <property type="entry name" value="TRAP TRANSPORTER SMALL PERMEASE PROTEIN"/>
    <property type="match status" value="1"/>
</dbReference>
<dbReference type="GO" id="GO:0022857">
    <property type="term" value="F:transmembrane transporter activity"/>
    <property type="evidence" value="ECO:0007669"/>
    <property type="project" value="UniProtKB-UniRule"/>
</dbReference>
<dbReference type="AlphaFoldDB" id="A0A8B2NVA8"/>
<comment type="caution">
    <text evidence="11">The sequence shown here is derived from an EMBL/GenBank/DDBJ whole genome shotgun (WGS) entry which is preliminary data.</text>
</comment>
<dbReference type="InterPro" id="IPR055348">
    <property type="entry name" value="DctQ"/>
</dbReference>
<evidence type="ECO:0000256" key="3">
    <source>
        <dbReference type="ARBA" id="ARBA00022475"/>
    </source>
</evidence>
<feature type="transmembrane region" description="Helical" evidence="9">
    <location>
        <begin position="53"/>
        <end position="71"/>
    </location>
</feature>
<feature type="domain" description="Tripartite ATP-independent periplasmic transporters DctQ component" evidence="10">
    <location>
        <begin position="29"/>
        <end position="160"/>
    </location>
</feature>
<sequence>MRLAEGADRVLRTLDTAAMAVSALSIVAMTALVSLEVILRATLGASTLIASEFAGYLLVSTVYLGLAWTFRCGGFIRVEVVHGALKGTLLRLVNVVIAAIATATLLVYSYYLVRFVSQNMATGVTSIYVSRTPLWIPQLAMPLGAGLLTLTMAAHTVRSAALLLGFAAAEDKAAHFAAEQAAGPL</sequence>
<evidence type="ECO:0000256" key="8">
    <source>
        <dbReference type="ARBA" id="ARBA00038436"/>
    </source>
</evidence>
<evidence type="ECO:0000313" key="12">
    <source>
        <dbReference type="Proteomes" id="UP000249590"/>
    </source>
</evidence>
<gene>
    <name evidence="11" type="ORF">DLJ53_13825</name>
</gene>
<feature type="transmembrane region" description="Helical" evidence="9">
    <location>
        <begin position="92"/>
        <end position="113"/>
    </location>
</feature>
<feature type="transmembrane region" description="Helical" evidence="9">
    <location>
        <begin position="21"/>
        <end position="41"/>
    </location>
</feature>
<keyword evidence="7 9" id="KW-0472">Membrane</keyword>
<comment type="function">
    <text evidence="9">Part of the tripartite ATP-independent periplasmic (TRAP) transport system.</text>
</comment>
<dbReference type="EMBL" id="QHHQ01000002">
    <property type="protein sequence ID" value="RAI02429.1"/>
    <property type="molecule type" value="Genomic_DNA"/>
</dbReference>
<comment type="similarity">
    <text evidence="8 9">Belongs to the TRAP transporter small permease family.</text>
</comment>
<keyword evidence="12" id="KW-1185">Reference proteome</keyword>
<evidence type="ECO:0000256" key="2">
    <source>
        <dbReference type="ARBA" id="ARBA00022448"/>
    </source>
</evidence>
<evidence type="ECO:0000256" key="7">
    <source>
        <dbReference type="ARBA" id="ARBA00023136"/>
    </source>
</evidence>
<keyword evidence="4 9" id="KW-0997">Cell inner membrane</keyword>
<name>A0A8B2NVA8_9HYPH</name>
<comment type="subunit">
    <text evidence="9">The complex comprises the extracytoplasmic solute receptor protein and the two transmembrane proteins.</text>
</comment>
<feature type="transmembrane region" description="Helical" evidence="9">
    <location>
        <begin position="133"/>
        <end position="154"/>
    </location>
</feature>
<reference evidence="11 12" key="1">
    <citation type="submission" date="2018-05" db="EMBL/GenBank/DDBJ databases">
        <title>Acuticoccus sediminis sp. nov., isolated from deep-sea sediment of Indian Ocean.</title>
        <authorList>
            <person name="Liu X."/>
            <person name="Lai Q."/>
            <person name="Du Y."/>
            <person name="Sun F."/>
            <person name="Zhang X."/>
            <person name="Wang S."/>
            <person name="Shao Z."/>
        </authorList>
    </citation>
    <scope>NUCLEOTIDE SEQUENCE [LARGE SCALE GENOMIC DNA]</scope>
    <source>
        <strain evidence="11 12">PTG4-2</strain>
    </source>
</reference>
<protein>
    <recommendedName>
        <fullName evidence="9">TRAP transporter small permease protein</fullName>
    </recommendedName>
</protein>
<evidence type="ECO:0000256" key="5">
    <source>
        <dbReference type="ARBA" id="ARBA00022692"/>
    </source>
</evidence>
<accession>A0A8B2NVA8</accession>
<keyword evidence="6 9" id="KW-1133">Transmembrane helix</keyword>